<comment type="caution">
    <text evidence="4">The sequence shown here is derived from an EMBL/GenBank/DDBJ whole genome shotgun (WGS) entry which is preliminary data.</text>
</comment>
<dbReference type="Pfam" id="PF01250">
    <property type="entry name" value="Ribosomal_S6"/>
    <property type="match status" value="1"/>
</dbReference>
<dbReference type="InterPro" id="IPR000529">
    <property type="entry name" value="Ribosomal_bS6"/>
</dbReference>
<protein>
    <recommendedName>
        <fullName evidence="2 3">Small ribosomal subunit protein bS6</fullName>
    </recommendedName>
</protein>
<gene>
    <name evidence="3" type="primary">rpsF</name>
    <name evidence="4" type="ORF">A3I39_01605</name>
</gene>
<evidence type="ECO:0000256" key="3">
    <source>
        <dbReference type="HAMAP-Rule" id="MF_00360"/>
    </source>
</evidence>
<dbReference type="AlphaFoldDB" id="A0A1F8HDF3"/>
<dbReference type="GO" id="GO:0019843">
    <property type="term" value="F:rRNA binding"/>
    <property type="evidence" value="ECO:0007669"/>
    <property type="project" value="UniProtKB-UniRule"/>
</dbReference>
<keyword evidence="3" id="KW-0694">RNA-binding</keyword>
<comment type="similarity">
    <text evidence="1 3">Belongs to the bacterial ribosomal protein bS6 family.</text>
</comment>
<keyword evidence="3" id="KW-0689">Ribosomal protein</keyword>
<comment type="function">
    <text evidence="3">Binds together with bS18 to 16S ribosomal RNA.</text>
</comment>
<evidence type="ECO:0000256" key="2">
    <source>
        <dbReference type="ARBA" id="ARBA00035294"/>
    </source>
</evidence>
<keyword evidence="3" id="KW-0687">Ribonucleoprotein</keyword>
<dbReference type="GO" id="GO:0006412">
    <property type="term" value="P:translation"/>
    <property type="evidence" value="ECO:0007669"/>
    <property type="project" value="UniProtKB-UniRule"/>
</dbReference>
<dbReference type="HAMAP" id="MF_00360">
    <property type="entry name" value="Ribosomal_bS6"/>
    <property type="match status" value="1"/>
</dbReference>
<accession>A0A1F8HDF3</accession>
<dbReference type="InterPro" id="IPR020814">
    <property type="entry name" value="Ribosomal_S6_plastid/chlpt"/>
</dbReference>
<dbReference type="SUPFAM" id="SSF54995">
    <property type="entry name" value="Ribosomal protein S6"/>
    <property type="match status" value="1"/>
</dbReference>
<dbReference type="Gene3D" id="3.30.70.60">
    <property type="match status" value="1"/>
</dbReference>
<evidence type="ECO:0000313" key="5">
    <source>
        <dbReference type="Proteomes" id="UP000178155"/>
    </source>
</evidence>
<dbReference type="Proteomes" id="UP000178155">
    <property type="component" value="Unassembled WGS sequence"/>
</dbReference>
<evidence type="ECO:0000256" key="1">
    <source>
        <dbReference type="ARBA" id="ARBA00009512"/>
    </source>
</evidence>
<dbReference type="GO" id="GO:0003735">
    <property type="term" value="F:structural constituent of ribosome"/>
    <property type="evidence" value="ECO:0007669"/>
    <property type="project" value="InterPro"/>
</dbReference>
<name>A0A1F8HDF3_9BACT</name>
<organism evidence="4 5">
    <name type="scientific">Candidatus Yanofskybacteria bacterium RIFCSPLOWO2_02_FULL_47_9b</name>
    <dbReference type="NCBI Taxonomy" id="1802708"/>
    <lineage>
        <taxon>Bacteria</taxon>
        <taxon>Candidatus Yanofskyibacteriota</taxon>
    </lineage>
</organism>
<proteinExistence type="inferred from homology"/>
<dbReference type="InterPro" id="IPR035980">
    <property type="entry name" value="Ribosomal_bS6_sf"/>
</dbReference>
<dbReference type="InterPro" id="IPR014717">
    <property type="entry name" value="Transl_elong_EF1B/ribsomal_bS6"/>
</dbReference>
<dbReference type="GO" id="GO:1990904">
    <property type="term" value="C:ribonucleoprotein complex"/>
    <property type="evidence" value="ECO:0007669"/>
    <property type="project" value="UniProtKB-KW"/>
</dbReference>
<dbReference type="EMBL" id="MGKW01000001">
    <property type="protein sequence ID" value="OGN34998.1"/>
    <property type="molecule type" value="Genomic_DNA"/>
</dbReference>
<reference evidence="4 5" key="1">
    <citation type="journal article" date="2016" name="Nat. Commun.">
        <title>Thousands of microbial genomes shed light on interconnected biogeochemical processes in an aquifer system.</title>
        <authorList>
            <person name="Anantharaman K."/>
            <person name="Brown C.T."/>
            <person name="Hug L.A."/>
            <person name="Sharon I."/>
            <person name="Castelle C.J."/>
            <person name="Probst A.J."/>
            <person name="Thomas B.C."/>
            <person name="Singh A."/>
            <person name="Wilkins M.J."/>
            <person name="Karaoz U."/>
            <person name="Brodie E.L."/>
            <person name="Williams K.H."/>
            <person name="Hubbard S.S."/>
            <person name="Banfield J.F."/>
        </authorList>
    </citation>
    <scope>NUCLEOTIDE SEQUENCE [LARGE SCALE GENOMIC DNA]</scope>
</reference>
<keyword evidence="3" id="KW-0699">rRNA-binding</keyword>
<evidence type="ECO:0000313" key="4">
    <source>
        <dbReference type="EMBL" id="OGN34998.1"/>
    </source>
</evidence>
<dbReference type="GO" id="GO:0005840">
    <property type="term" value="C:ribosome"/>
    <property type="evidence" value="ECO:0007669"/>
    <property type="project" value="UniProtKB-KW"/>
</dbReference>
<sequence length="150" mass="17208">MTDVRKNYELAFHINPNLEESRIVTIANELKEKLTAMDAVISFAREPERTRLSYEIAHNAQVYFGYIQFNTENTEGLATVQEYIHLNNDILRSIILRLPSDAEKSQAILRQQKAKDRIEKKARAALPKSAPSPIQNATLDKELEDIIEKL</sequence>